<evidence type="ECO:0000256" key="2">
    <source>
        <dbReference type="ARBA" id="ARBA00022643"/>
    </source>
</evidence>
<dbReference type="GO" id="GO:0016705">
    <property type="term" value="F:oxidoreductase activity, acting on paired donors, with incorporation or reduction of molecular oxygen"/>
    <property type="evidence" value="ECO:0007669"/>
    <property type="project" value="InterPro"/>
</dbReference>
<evidence type="ECO:0000259" key="5">
    <source>
        <dbReference type="Pfam" id="PF00296"/>
    </source>
</evidence>
<keyword evidence="1" id="KW-0285">Flavoprotein</keyword>
<feature type="domain" description="Luciferase-like" evidence="5">
    <location>
        <begin position="14"/>
        <end position="173"/>
    </location>
</feature>
<dbReference type="InterPro" id="IPR036661">
    <property type="entry name" value="Luciferase-like_sf"/>
</dbReference>
<accession>A0A1S7S7I4</accession>
<evidence type="ECO:0000256" key="1">
    <source>
        <dbReference type="ARBA" id="ARBA00022630"/>
    </source>
</evidence>
<reference evidence="6 7" key="1">
    <citation type="submission" date="2016-01" db="EMBL/GenBank/DDBJ databases">
        <authorList>
            <person name="Oliw E.H."/>
        </authorList>
    </citation>
    <scope>NUCLEOTIDE SEQUENCE [LARGE SCALE GENOMIC DNA]</scope>
    <source>
        <strain evidence="6 7">Zutra 3-1</strain>
    </source>
</reference>
<dbReference type="PANTHER" id="PTHR30011:SF16">
    <property type="entry name" value="C2H2 FINGER DOMAIN TRANSCRIPTION FACTOR (EUROFUNG)-RELATED"/>
    <property type="match status" value="1"/>
</dbReference>
<evidence type="ECO:0000256" key="4">
    <source>
        <dbReference type="ARBA" id="ARBA00023033"/>
    </source>
</evidence>
<gene>
    <name evidence="6" type="ORF">AGR7C_pTi0164</name>
</gene>
<name>A0A1S7S7I4_9HYPH</name>
<protein>
    <submittedName>
        <fullName evidence="6">Nitrilotriacetate monooxygenase</fullName>
    </submittedName>
</protein>
<dbReference type="EMBL" id="FBWG01000050">
    <property type="protein sequence ID" value="CUX63693.1"/>
    <property type="molecule type" value="Genomic_DNA"/>
</dbReference>
<keyword evidence="2" id="KW-0288">FMN</keyword>
<keyword evidence="4 6" id="KW-0503">Monooxygenase</keyword>
<dbReference type="InterPro" id="IPR051260">
    <property type="entry name" value="Diverse_substr_monoxygenases"/>
</dbReference>
<dbReference type="SUPFAM" id="SSF51679">
    <property type="entry name" value="Bacterial luciferase-like"/>
    <property type="match status" value="1"/>
</dbReference>
<dbReference type="Gene3D" id="3.20.20.30">
    <property type="entry name" value="Luciferase-like domain"/>
    <property type="match status" value="1"/>
</dbReference>
<dbReference type="InterPro" id="IPR011251">
    <property type="entry name" value="Luciferase-like_dom"/>
</dbReference>
<dbReference type="AlphaFoldDB" id="A0A1S7S7I4"/>
<dbReference type="PANTHER" id="PTHR30011">
    <property type="entry name" value="ALKANESULFONATE MONOOXYGENASE-RELATED"/>
    <property type="match status" value="1"/>
</dbReference>
<organism evidence="6 7">
    <name type="scientific">Agrobacterium deltaense Zutra 3/1</name>
    <dbReference type="NCBI Taxonomy" id="1183427"/>
    <lineage>
        <taxon>Bacteria</taxon>
        <taxon>Pseudomonadati</taxon>
        <taxon>Pseudomonadota</taxon>
        <taxon>Alphaproteobacteria</taxon>
        <taxon>Hyphomicrobiales</taxon>
        <taxon>Rhizobiaceae</taxon>
        <taxon>Rhizobium/Agrobacterium group</taxon>
        <taxon>Agrobacterium</taxon>
    </lineage>
</organism>
<keyword evidence="3" id="KW-0560">Oxidoreductase</keyword>
<proteinExistence type="predicted"/>
<dbReference type="GO" id="GO:0004497">
    <property type="term" value="F:monooxygenase activity"/>
    <property type="evidence" value="ECO:0007669"/>
    <property type="project" value="UniProtKB-KW"/>
</dbReference>
<dbReference type="RefSeq" id="WP_045231680.1">
    <property type="nucleotide sequence ID" value="NZ_LT009751.1"/>
</dbReference>
<evidence type="ECO:0000256" key="3">
    <source>
        <dbReference type="ARBA" id="ARBA00023002"/>
    </source>
</evidence>
<dbReference type="Proteomes" id="UP000191987">
    <property type="component" value="Unassembled WGS sequence"/>
</dbReference>
<evidence type="ECO:0000313" key="7">
    <source>
        <dbReference type="Proteomes" id="UP000191987"/>
    </source>
</evidence>
<evidence type="ECO:0000313" key="6">
    <source>
        <dbReference type="EMBL" id="CUX63693.1"/>
    </source>
</evidence>
<sequence length="293" mass="31287">MLMGVRQVFGLGLMISDPITTADLVTVARTAEKAGFTTLTIGGRETILDPTTILAALAARTEQIGLVAAVNVDTALPYDFARRLASLDHLSSGRAGWKPYSTADEPDEARIAEFVHAVSHLLDSWDDDAAVYDKESGIYVDISKVHRLDHIGEYYRVAGPLDIPRAPQGRPVLVREVLAADLAEGAWPTADIIEIVPVPGQSTNKPLAPRAEGNTTLLSIVADTGDLASMHALLNDGDVDGATVRVAPRIDAVARAARDIGLWSKPRGSNLRDTLGLSRPESLFALRRNGVSA</sequence>
<dbReference type="Pfam" id="PF00296">
    <property type="entry name" value="Bac_luciferase"/>
    <property type="match status" value="1"/>
</dbReference>